<reference evidence="1 2" key="2">
    <citation type="journal article" date="2022" name="Mol. Ecol. Resour.">
        <title>The genomes of chicory, endive, great burdock and yacon provide insights into Asteraceae paleo-polyploidization history and plant inulin production.</title>
        <authorList>
            <person name="Fan W."/>
            <person name="Wang S."/>
            <person name="Wang H."/>
            <person name="Wang A."/>
            <person name="Jiang F."/>
            <person name="Liu H."/>
            <person name="Zhao H."/>
            <person name="Xu D."/>
            <person name="Zhang Y."/>
        </authorList>
    </citation>
    <scope>NUCLEOTIDE SEQUENCE [LARGE SCALE GENOMIC DNA]</scope>
    <source>
        <strain evidence="2">cv. Yunnan</strain>
        <tissue evidence="1">Leaves</tissue>
    </source>
</reference>
<reference evidence="2" key="1">
    <citation type="journal article" date="2022" name="Mol. Ecol. Resour.">
        <title>The genomes of chicory, endive, great burdock and yacon provide insights into Asteraceae palaeo-polyploidization history and plant inulin production.</title>
        <authorList>
            <person name="Fan W."/>
            <person name="Wang S."/>
            <person name="Wang H."/>
            <person name="Wang A."/>
            <person name="Jiang F."/>
            <person name="Liu H."/>
            <person name="Zhao H."/>
            <person name="Xu D."/>
            <person name="Zhang Y."/>
        </authorList>
    </citation>
    <scope>NUCLEOTIDE SEQUENCE [LARGE SCALE GENOMIC DNA]</scope>
    <source>
        <strain evidence="2">cv. Yunnan</strain>
    </source>
</reference>
<gene>
    <name evidence="1" type="ORF">L1987_24792</name>
</gene>
<organism evidence="1 2">
    <name type="scientific">Smallanthus sonchifolius</name>
    <dbReference type="NCBI Taxonomy" id="185202"/>
    <lineage>
        <taxon>Eukaryota</taxon>
        <taxon>Viridiplantae</taxon>
        <taxon>Streptophyta</taxon>
        <taxon>Embryophyta</taxon>
        <taxon>Tracheophyta</taxon>
        <taxon>Spermatophyta</taxon>
        <taxon>Magnoliopsida</taxon>
        <taxon>eudicotyledons</taxon>
        <taxon>Gunneridae</taxon>
        <taxon>Pentapetalae</taxon>
        <taxon>asterids</taxon>
        <taxon>campanulids</taxon>
        <taxon>Asterales</taxon>
        <taxon>Asteraceae</taxon>
        <taxon>Asteroideae</taxon>
        <taxon>Heliantheae alliance</taxon>
        <taxon>Millerieae</taxon>
        <taxon>Smallanthus</taxon>
    </lineage>
</organism>
<evidence type="ECO:0000313" key="1">
    <source>
        <dbReference type="EMBL" id="KAI3808830.1"/>
    </source>
</evidence>
<evidence type="ECO:0000313" key="2">
    <source>
        <dbReference type="Proteomes" id="UP001056120"/>
    </source>
</evidence>
<proteinExistence type="predicted"/>
<sequence>MLRRSLSLTKTIATLIGRKRCRQMDRITGMNWSKLKCRTRFKTHLAQFFNIQQLRCFSLFALPSTGAFSCLNKGKWFKMSFCLCEDGTPPNPSDGIPKIQVDLNPYGSSSVFRDSVVQSIADGGFSNVHSYRYASSMWKQWRSLLFKISWMEKFVRNGIKITAPVPMASPRTTSLGGFEAPSSKGDALRCDESNLNVGVLHLVPSLEVFPLLADPKTYETNTIDLADLNELEYWFSVLSEHLPDLVDKAVPSEGGTYDARRKGNAFAQAFSAHLARLMEEGAAYGKLGLANLLELREECLREFNFFDAYTTIKQREKEASLAILPYHLMELDS</sequence>
<dbReference type="EMBL" id="CM042025">
    <property type="protein sequence ID" value="KAI3808830.1"/>
    <property type="molecule type" value="Genomic_DNA"/>
</dbReference>
<name>A0ACB9ILF2_9ASTR</name>
<protein>
    <submittedName>
        <fullName evidence="1">Uncharacterized protein</fullName>
    </submittedName>
</protein>
<dbReference type="Proteomes" id="UP001056120">
    <property type="component" value="Linkage Group LG08"/>
</dbReference>
<keyword evidence="2" id="KW-1185">Reference proteome</keyword>
<comment type="caution">
    <text evidence="1">The sequence shown here is derived from an EMBL/GenBank/DDBJ whole genome shotgun (WGS) entry which is preliminary data.</text>
</comment>
<accession>A0ACB9ILF2</accession>